<dbReference type="Gene3D" id="3.30.460.10">
    <property type="entry name" value="Beta Polymerase, domain 2"/>
    <property type="match status" value="1"/>
</dbReference>
<keyword evidence="6 8" id="KW-0511">Multifunctional enzyme</keyword>
<evidence type="ECO:0000256" key="2">
    <source>
        <dbReference type="ARBA" id="ARBA00022695"/>
    </source>
</evidence>
<dbReference type="Gene3D" id="1.20.120.330">
    <property type="entry name" value="Nucleotidyltransferases domain 2"/>
    <property type="match status" value="1"/>
</dbReference>
<dbReference type="InterPro" id="IPR043519">
    <property type="entry name" value="NT_sf"/>
</dbReference>
<dbReference type="Gene3D" id="1.10.3210.10">
    <property type="entry name" value="Hypothetical protein af1432"/>
    <property type="match status" value="1"/>
</dbReference>
<dbReference type="GO" id="GO:0008893">
    <property type="term" value="F:guanosine-3',5'-bis(diphosphate) 3'-diphosphatase activity"/>
    <property type="evidence" value="ECO:0007669"/>
    <property type="project" value="UniProtKB-EC"/>
</dbReference>
<gene>
    <name evidence="8 11" type="primary">glnD</name>
    <name evidence="11" type="ORF">GCM10007876_16600</name>
</gene>
<dbReference type="InterPro" id="IPR002934">
    <property type="entry name" value="Polymerase_NTP_transf_dom"/>
</dbReference>
<evidence type="ECO:0000259" key="10">
    <source>
        <dbReference type="PROSITE" id="PS51831"/>
    </source>
</evidence>
<dbReference type="FunFam" id="1.10.3090.10:FF:000005">
    <property type="entry name" value="Bifunctional uridylyltransferase/uridylyl-removing enzyme"/>
    <property type="match status" value="1"/>
</dbReference>
<sequence length="894" mass="103381">MSTYSPDTGLFSKDYFENSLSFGNSIISTLKQMIADGDTALNARFESGDDIHHLIYDRAWLIDQVLIKAWEHSNLHEVDQCALIAVGGYGRGELHPKSDIDVLILFDSEPPENHQQAIEQFLTLLWDLNLNIGHSVRTITECQEEAQKDITVTTNLMESRAISGNSDILYKMTSLTGPSFIWDSKAFFKAKWEEQQQRHRKFNNIEYNLEPNIKASPGGLRDIQTIMWITKRQYGANSMDELVRLSVLNEEELDMLQRGQEFLWRVRYALHMIAGRPEDRLLFDHQRKIAELFDYQDTGSRLAVEQLMQRYYRTVLQLGELNDVIIQHFNETILMADEPDEVVELNERFVIRNNFIEVKHPKVFAEQPSAMLEIFLIMARTEGVKGARATTIRNLRNHRHLIDDNFRADPINTSIFMALMRTPTRLVTQLWRMRKWGILGRYLPEFAGITGQMQHDLFHIYTVDAHTLQVVRNLRRFRFADNRDQYPLASRIIHELPKVELCYIAGLYHDIAKGRGGDHSELGAVDARKFCERHGLNKWETDLVSWLVENHLLMSMTAQRKDISDPDVILEFAEKVQDKNHLDYLFLLTVADINATNPTLWNSWRASLMRQLYTETWRALRRGLENPINPQEYLKDREDSVLELMFDMPYTEAQVRELLSQLGQDYVFRNTPTEIAWHVSSILSHKNPSQPLIELRETTDREHEGGTEIFVYTKDEKHLFAVTASVMENLNLNIQDAQIIISESGFTLNSFIVLDDSGSPIGENSLRIEEIKASLIVALQDPSNYLELIRKRTPRQLKQFKMPTEVIIHNDAIKQVTVIEVTAPDRPGILAMIGRVFVDFDVRLQNAKITTLGEKIDDIFYITDTENTPISDPDVCIQLQHTLCKTLDEHSNNQ</sequence>
<dbReference type="PROSITE" id="PS51831">
    <property type="entry name" value="HD"/>
    <property type="match status" value="1"/>
</dbReference>
<keyword evidence="12" id="KW-1185">Reference proteome</keyword>
<dbReference type="PANTHER" id="PTHR47320:SF1">
    <property type="entry name" value="BIFUNCTIONAL URIDYLYLTRANSFERASE_URIDYLYL-REMOVING ENZYME"/>
    <property type="match status" value="1"/>
</dbReference>
<evidence type="ECO:0000256" key="7">
    <source>
        <dbReference type="ARBA" id="ARBA00047968"/>
    </source>
</evidence>
<dbReference type="PIRSF" id="PIRSF006288">
    <property type="entry name" value="PII_uridyltransf"/>
    <property type="match status" value="1"/>
</dbReference>
<comment type="catalytic activity">
    <reaction evidence="7">
        <text>guanosine 3',5'-bis(diphosphate) + H2O = GDP + diphosphate + H(+)</text>
        <dbReference type="Rhea" id="RHEA:14253"/>
        <dbReference type="ChEBI" id="CHEBI:15377"/>
        <dbReference type="ChEBI" id="CHEBI:15378"/>
        <dbReference type="ChEBI" id="CHEBI:33019"/>
        <dbReference type="ChEBI" id="CHEBI:58189"/>
        <dbReference type="ChEBI" id="CHEBI:77828"/>
        <dbReference type="EC" id="3.1.7.2"/>
    </reaction>
</comment>
<accession>A0AA37W846</accession>
<dbReference type="Pfam" id="PF08335">
    <property type="entry name" value="GlnD_UR_UTase"/>
    <property type="match status" value="1"/>
</dbReference>
<proteinExistence type="inferred from homology"/>
<dbReference type="GO" id="GO:0008081">
    <property type="term" value="F:phosphoric diester hydrolase activity"/>
    <property type="evidence" value="ECO:0007669"/>
    <property type="project" value="UniProtKB-UniRule"/>
</dbReference>
<keyword evidence="1 8" id="KW-0808">Transferase</keyword>
<dbReference type="InterPro" id="IPR045865">
    <property type="entry name" value="ACT-like_dom_sf"/>
</dbReference>
<evidence type="ECO:0000313" key="11">
    <source>
        <dbReference type="EMBL" id="GLQ31181.1"/>
    </source>
</evidence>
<protein>
    <recommendedName>
        <fullName evidence="8">Bifunctional uridylyltransferase/uridylyl-removing enzyme</fullName>
        <shortName evidence="8">UTase/UR</shortName>
    </recommendedName>
    <alternativeName>
        <fullName evidence="8">Bifunctional [protein-PII] modification enzyme</fullName>
    </alternativeName>
    <alternativeName>
        <fullName evidence="8">Bifunctional nitrogen sensor protein</fullName>
    </alternativeName>
    <domain>
        <recommendedName>
            <fullName evidence="8">[Protein-PII] uridylyltransferase</fullName>
            <shortName evidence="8">PII uridylyltransferase</shortName>
            <shortName evidence="8">UTase</shortName>
            <ecNumber evidence="8">2.7.7.59</ecNumber>
        </recommendedName>
    </domain>
    <domain>
        <recommendedName>
            <fullName evidence="8">[Protein-PII]-UMP uridylyl-removing enzyme</fullName>
            <shortName evidence="8">UR</shortName>
            <ecNumber evidence="8">3.1.4.-</ecNumber>
        </recommendedName>
    </domain>
</protein>
<dbReference type="HAMAP" id="MF_00277">
    <property type="entry name" value="PII_uridylyl_transf"/>
    <property type="match status" value="1"/>
</dbReference>
<dbReference type="CDD" id="cd05401">
    <property type="entry name" value="NT_GlnE_GlnD_like"/>
    <property type="match status" value="1"/>
</dbReference>
<dbReference type="Pfam" id="PF01842">
    <property type="entry name" value="ACT"/>
    <property type="match status" value="1"/>
</dbReference>
<dbReference type="RefSeq" id="WP_284380689.1">
    <property type="nucleotide sequence ID" value="NZ_BSNM01000011.1"/>
</dbReference>
<dbReference type="InterPro" id="IPR006674">
    <property type="entry name" value="HD_domain"/>
</dbReference>
<evidence type="ECO:0000313" key="12">
    <source>
        <dbReference type="Proteomes" id="UP001161389"/>
    </source>
</evidence>
<feature type="domain" description="ACT" evidence="9">
    <location>
        <begin position="708"/>
        <end position="791"/>
    </location>
</feature>
<keyword evidence="2 8" id="KW-0548">Nucleotidyltransferase</keyword>
<dbReference type="CDD" id="cd00077">
    <property type="entry name" value="HDc"/>
    <property type="match status" value="1"/>
</dbReference>
<comment type="catalytic activity">
    <reaction evidence="8">
        <text>[protein-PII]-uridylyl-L-tyrosine + H2O = [protein-PII]-L-tyrosine + UMP + H(+)</text>
        <dbReference type="Rhea" id="RHEA:48600"/>
        <dbReference type="Rhea" id="RHEA-COMP:12147"/>
        <dbReference type="Rhea" id="RHEA-COMP:12148"/>
        <dbReference type="ChEBI" id="CHEBI:15377"/>
        <dbReference type="ChEBI" id="CHEBI:15378"/>
        <dbReference type="ChEBI" id="CHEBI:46858"/>
        <dbReference type="ChEBI" id="CHEBI:57865"/>
        <dbReference type="ChEBI" id="CHEBI:90602"/>
    </reaction>
</comment>
<dbReference type="EMBL" id="BSNM01000011">
    <property type="protein sequence ID" value="GLQ31181.1"/>
    <property type="molecule type" value="Genomic_DNA"/>
</dbReference>
<dbReference type="SUPFAM" id="SSF81593">
    <property type="entry name" value="Nucleotidyltransferase substrate binding subunit/domain"/>
    <property type="match status" value="1"/>
</dbReference>
<dbReference type="SMART" id="SM00471">
    <property type="entry name" value="HDc"/>
    <property type="match status" value="1"/>
</dbReference>
<keyword evidence="3" id="KW-0677">Repeat</keyword>
<comment type="catalytic activity">
    <reaction evidence="8">
        <text>[protein-PII]-L-tyrosine + UTP = [protein-PII]-uridylyl-L-tyrosine + diphosphate</text>
        <dbReference type="Rhea" id="RHEA:13673"/>
        <dbReference type="Rhea" id="RHEA-COMP:12147"/>
        <dbReference type="Rhea" id="RHEA-COMP:12148"/>
        <dbReference type="ChEBI" id="CHEBI:33019"/>
        <dbReference type="ChEBI" id="CHEBI:46398"/>
        <dbReference type="ChEBI" id="CHEBI:46858"/>
        <dbReference type="ChEBI" id="CHEBI:90602"/>
        <dbReference type="EC" id="2.7.7.59"/>
    </reaction>
</comment>
<dbReference type="CDD" id="cd04899">
    <property type="entry name" value="ACT_ACR-UUR-like_2"/>
    <property type="match status" value="1"/>
</dbReference>
<comment type="function">
    <text evidence="8">Modifies, by uridylylation and deuridylylation, the PII regulatory proteins (GlnB and homologs), in response to the nitrogen status of the cell that GlnD senses through the glutamine level. Under low glutamine levels, catalyzes the conversion of the PII proteins and UTP to PII-UMP and PPi, while under higher glutamine levels, GlnD hydrolyzes PII-UMP to PII and UMP (deuridylylation). Thus, controls uridylylation state and activity of the PII proteins, and plays an important role in the regulation of nitrogen metabolism.</text>
</comment>
<organism evidence="11 12">
    <name type="scientific">Litoribrevibacter albus</name>
    <dbReference type="NCBI Taxonomy" id="1473156"/>
    <lineage>
        <taxon>Bacteria</taxon>
        <taxon>Pseudomonadati</taxon>
        <taxon>Pseudomonadota</taxon>
        <taxon>Gammaproteobacteria</taxon>
        <taxon>Oceanospirillales</taxon>
        <taxon>Oceanospirillaceae</taxon>
        <taxon>Litoribrevibacter</taxon>
    </lineage>
</organism>
<feature type="domain" description="HD" evidence="10">
    <location>
        <begin position="463"/>
        <end position="585"/>
    </location>
</feature>
<dbReference type="SUPFAM" id="SSF55021">
    <property type="entry name" value="ACT-like"/>
    <property type="match status" value="1"/>
</dbReference>
<evidence type="ECO:0000256" key="3">
    <source>
        <dbReference type="ARBA" id="ARBA00022737"/>
    </source>
</evidence>
<dbReference type="PROSITE" id="PS51671">
    <property type="entry name" value="ACT"/>
    <property type="match status" value="2"/>
</dbReference>
<dbReference type="EC" id="3.1.4.-" evidence="8"/>
<reference evidence="11" key="1">
    <citation type="journal article" date="2014" name="Int. J. Syst. Evol. Microbiol.">
        <title>Complete genome sequence of Corynebacterium casei LMG S-19264T (=DSM 44701T), isolated from a smear-ripened cheese.</title>
        <authorList>
            <consortium name="US DOE Joint Genome Institute (JGI-PGF)"/>
            <person name="Walter F."/>
            <person name="Albersmeier A."/>
            <person name="Kalinowski J."/>
            <person name="Ruckert C."/>
        </authorList>
    </citation>
    <scope>NUCLEOTIDE SEQUENCE</scope>
    <source>
        <strain evidence="11">NBRC 110071</strain>
    </source>
</reference>
<comment type="caution">
    <text evidence="8">Lacks conserved residue(s) required for the propagation of feature annotation.</text>
</comment>
<evidence type="ECO:0000259" key="9">
    <source>
        <dbReference type="PROSITE" id="PS51671"/>
    </source>
</evidence>
<keyword evidence="4 8" id="KW-0378">Hydrolase</keyword>
<dbReference type="GO" id="GO:0006808">
    <property type="term" value="P:regulation of nitrogen utilization"/>
    <property type="evidence" value="ECO:0007669"/>
    <property type="project" value="UniProtKB-UniRule"/>
</dbReference>
<comment type="cofactor">
    <cofactor evidence="8">
        <name>Mg(2+)</name>
        <dbReference type="ChEBI" id="CHEBI:18420"/>
    </cofactor>
</comment>
<dbReference type="NCBIfam" id="NF001366">
    <property type="entry name" value="PRK00275.1"/>
    <property type="match status" value="1"/>
</dbReference>
<name>A0AA37W846_9GAMM</name>
<dbReference type="Pfam" id="PF01966">
    <property type="entry name" value="HD"/>
    <property type="match status" value="1"/>
</dbReference>
<dbReference type="Pfam" id="PF01909">
    <property type="entry name" value="NTP_transf_2"/>
    <property type="match status" value="1"/>
</dbReference>
<dbReference type="InterPro" id="IPR010043">
    <property type="entry name" value="UTase/UR"/>
</dbReference>
<dbReference type="CDD" id="cd04900">
    <property type="entry name" value="ACT_UUR-like_1"/>
    <property type="match status" value="1"/>
</dbReference>
<dbReference type="Proteomes" id="UP001161389">
    <property type="component" value="Unassembled WGS sequence"/>
</dbReference>
<dbReference type="GO" id="GO:0008773">
    <property type="term" value="F:[protein-PII] uridylyltransferase activity"/>
    <property type="evidence" value="ECO:0007669"/>
    <property type="project" value="UniProtKB-UniRule"/>
</dbReference>
<dbReference type="AlphaFoldDB" id="A0AA37W846"/>
<comment type="activity regulation">
    <text evidence="8">Uridylyltransferase (UTase) activity is inhibited by glutamine, while glutamine activates uridylyl-removing (UR) activity.</text>
</comment>
<dbReference type="PANTHER" id="PTHR47320">
    <property type="entry name" value="BIFUNCTIONAL URIDYLYLTRANSFERASE/URIDYLYL-REMOVING ENZYME"/>
    <property type="match status" value="1"/>
</dbReference>
<evidence type="ECO:0000256" key="8">
    <source>
        <dbReference type="HAMAP-Rule" id="MF_00277"/>
    </source>
</evidence>
<evidence type="ECO:0000256" key="1">
    <source>
        <dbReference type="ARBA" id="ARBA00022679"/>
    </source>
</evidence>
<dbReference type="SUPFAM" id="SSF81301">
    <property type="entry name" value="Nucleotidyltransferase"/>
    <property type="match status" value="1"/>
</dbReference>
<dbReference type="EC" id="2.7.7.59" evidence="8"/>
<dbReference type="SUPFAM" id="SSF109604">
    <property type="entry name" value="HD-domain/PDEase-like"/>
    <property type="match status" value="1"/>
</dbReference>
<feature type="domain" description="ACT" evidence="9">
    <location>
        <begin position="818"/>
        <end position="894"/>
    </location>
</feature>
<comment type="similarity">
    <text evidence="8">Belongs to the GlnD family.</text>
</comment>
<feature type="region of interest" description="Uridylyltransferase" evidence="8">
    <location>
        <begin position="1"/>
        <end position="344"/>
    </location>
</feature>
<evidence type="ECO:0000256" key="6">
    <source>
        <dbReference type="ARBA" id="ARBA00023268"/>
    </source>
</evidence>
<keyword evidence="5 8" id="KW-0460">Magnesium</keyword>
<evidence type="ECO:0000256" key="4">
    <source>
        <dbReference type="ARBA" id="ARBA00022801"/>
    </source>
</evidence>
<evidence type="ECO:0000256" key="5">
    <source>
        <dbReference type="ARBA" id="ARBA00022842"/>
    </source>
</evidence>
<dbReference type="InterPro" id="IPR013546">
    <property type="entry name" value="PII_UdlTrfase/GS_AdlTrfase"/>
</dbReference>
<reference evidence="11" key="2">
    <citation type="submission" date="2023-01" db="EMBL/GenBank/DDBJ databases">
        <title>Draft genome sequence of Litoribrevibacter albus strain NBRC 110071.</title>
        <authorList>
            <person name="Sun Q."/>
            <person name="Mori K."/>
        </authorList>
    </citation>
    <scope>NUCLEOTIDE SEQUENCE</scope>
    <source>
        <strain evidence="11">NBRC 110071</strain>
    </source>
</reference>
<dbReference type="InterPro" id="IPR003607">
    <property type="entry name" value="HD/PDEase_dom"/>
</dbReference>
<comment type="caution">
    <text evidence="11">The sequence shown here is derived from an EMBL/GenBank/DDBJ whole genome shotgun (WGS) entry which is preliminary data.</text>
</comment>
<comment type="domain">
    <text evidence="8">Has four distinct domains: an N-terminal nucleotidyltransferase (NT) domain responsible for UTase activity, a central HD domain that encodes UR activity, and two C-terminal ACT domains that seem to have a role in glutamine sensing.</text>
</comment>
<dbReference type="NCBIfam" id="TIGR01693">
    <property type="entry name" value="UTase_glnD"/>
    <property type="match status" value="1"/>
</dbReference>
<dbReference type="InterPro" id="IPR002912">
    <property type="entry name" value="ACT_dom"/>
</dbReference>